<reference evidence="8 9" key="1">
    <citation type="submission" date="2019-05" db="EMBL/GenBank/DDBJ databases">
        <authorList>
            <person name="Lee S.D."/>
        </authorList>
    </citation>
    <scope>NUCLEOTIDE SEQUENCE [LARGE SCALE GENOMIC DNA]</scope>
    <source>
        <strain evidence="8 9">C5-26</strain>
    </source>
</reference>
<keyword evidence="9" id="KW-1185">Reference proteome</keyword>
<comment type="caution">
    <text evidence="8">The sequence shown here is derived from an EMBL/GenBank/DDBJ whole genome shotgun (WGS) entry which is preliminary data.</text>
</comment>
<dbReference type="EMBL" id="VCQV01000015">
    <property type="protein sequence ID" value="TWP35983.1"/>
    <property type="molecule type" value="Genomic_DNA"/>
</dbReference>
<accession>A0A563E174</accession>
<dbReference type="AlphaFoldDB" id="A0A563E174"/>
<feature type="transmembrane region" description="Helical" evidence="6">
    <location>
        <begin position="60"/>
        <end position="80"/>
    </location>
</feature>
<organism evidence="8 9">
    <name type="scientific">Leekyejoonella antrihumi</name>
    <dbReference type="NCBI Taxonomy" id="1660198"/>
    <lineage>
        <taxon>Bacteria</taxon>
        <taxon>Bacillati</taxon>
        <taxon>Actinomycetota</taxon>
        <taxon>Actinomycetes</taxon>
        <taxon>Micrococcales</taxon>
        <taxon>Dermacoccaceae</taxon>
        <taxon>Leekyejoonella</taxon>
    </lineage>
</organism>
<keyword evidence="3 6" id="KW-0812">Transmembrane</keyword>
<proteinExistence type="predicted"/>
<protein>
    <submittedName>
        <fullName evidence="8">DUF3817 domain-containing protein</fullName>
    </submittedName>
</protein>
<evidence type="ECO:0000256" key="3">
    <source>
        <dbReference type="ARBA" id="ARBA00022692"/>
    </source>
</evidence>
<keyword evidence="2" id="KW-1003">Cell membrane</keyword>
<evidence type="ECO:0000256" key="4">
    <source>
        <dbReference type="ARBA" id="ARBA00022989"/>
    </source>
</evidence>
<keyword evidence="5 6" id="KW-0472">Membrane</keyword>
<dbReference type="OrthoDB" id="9342687at2"/>
<dbReference type="Proteomes" id="UP000320244">
    <property type="component" value="Unassembled WGS sequence"/>
</dbReference>
<name>A0A563E174_9MICO</name>
<dbReference type="Pfam" id="PF12823">
    <property type="entry name" value="DUF3817"/>
    <property type="match status" value="1"/>
</dbReference>
<dbReference type="NCBIfam" id="TIGR03954">
    <property type="entry name" value="integ_memb_HG"/>
    <property type="match status" value="1"/>
</dbReference>
<reference evidence="8 9" key="2">
    <citation type="submission" date="2019-08" db="EMBL/GenBank/DDBJ databases">
        <title>Jejuicoccus antrihumi gen. nov., sp. nov., a new member of the family Dermacoccaceae isolated from a cave.</title>
        <authorList>
            <person name="Schumann P."/>
            <person name="Kim I.S."/>
        </authorList>
    </citation>
    <scope>NUCLEOTIDE SEQUENCE [LARGE SCALE GENOMIC DNA]</scope>
    <source>
        <strain evidence="8 9">C5-26</strain>
    </source>
</reference>
<feature type="transmembrane region" description="Helical" evidence="6">
    <location>
        <begin position="24"/>
        <end position="48"/>
    </location>
</feature>
<gene>
    <name evidence="8" type="ORF">FGL98_12175</name>
</gene>
<dbReference type="GO" id="GO:0005886">
    <property type="term" value="C:plasma membrane"/>
    <property type="evidence" value="ECO:0007669"/>
    <property type="project" value="UniProtKB-SubCell"/>
</dbReference>
<feature type="domain" description="DUF3817" evidence="7">
    <location>
        <begin position="27"/>
        <end position="110"/>
    </location>
</feature>
<sequence>MPDTSTARQRSHIRPGDNLAKIRLALMIFRVMAIIAGIALLVLCVELFVHYGLHSEAMEWWPQIHGFLFIAFVLSVFNLGFKLRWGIIQMGLYVLTAFVPVLSFVLEHRVNATVSAQLQAASAETGQAQ</sequence>
<dbReference type="RefSeq" id="WP_146317045.1">
    <property type="nucleotide sequence ID" value="NZ_VCQV01000015.1"/>
</dbReference>
<dbReference type="InterPro" id="IPR023845">
    <property type="entry name" value="DUF3817_TM"/>
</dbReference>
<evidence type="ECO:0000259" key="7">
    <source>
        <dbReference type="Pfam" id="PF12823"/>
    </source>
</evidence>
<comment type="subcellular location">
    <subcellularLocation>
        <location evidence="1">Cell membrane</location>
        <topology evidence="1">Multi-pass membrane protein</topology>
    </subcellularLocation>
</comment>
<evidence type="ECO:0000256" key="2">
    <source>
        <dbReference type="ARBA" id="ARBA00022475"/>
    </source>
</evidence>
<evidence type="ECO:0000313" key="8">
    <source>
        <dbReference type="EMBL" id="TWP35983.1"/>
    </source>
</evidence>
<evidence type="ECO:0000256" key="1">
    <source>
        <dbReference type="ARBA" id="ARBA00004651"/>
    </source>
</evidence>
<evidence type="ECO:0000256" key="6">
    <source>
        <dbReference type="SAM" id="Phobius"/>
    </source>
</evidence>
<evidence type="ECO:0000313" key="9">
    <source>
        <dbReference type="Proteomes" id="UP000320244"/>
    </source>
</evidence>
<evidence type="ECO:0000256" key="5">
    <source>
        <dbReference type="ARBA" id="ARBA00023136"/>
    </source>
</evidence>
<dbReference type="PANTHER" id="PTHR40077">
    <property type="entry name" value="MEMBRANE PROTEIN-RELATED"/>
    <property type="match status" value="1"/>
</dbReference>
<feature type="transmembrane region" description="Helical" evidence="6">
    <location>
        <begin position="87"/>
        <end position="106"/>
    </location>
</feature>
<dbReference type="PANTHER" id="PTHR40077:SF2">
    <property type="entry name" value="MEMBRANE PROTEIN"/>
    <property type="match status" value="1"/>
</dbReference>
<keyword evidence="4 6" id="KW-1133">Transmembrane helix</keyword>